<dbReference type="GO" id="GO:0008270">
    <property type="term" value="F:zinc ion binding"/>
    <property type="evidence" value="ECO:0007669"/>
    <property type="project" value="UniProtKB-KW"/>
</dbReference>
<keyword evidence="2" id="KW-0479">Metal-binding</keyword>
<evidence type="ECO:0000313" key="6">
    <source>
        <dbReference type="EMBL" id="MBW0529560.1"/>
    </source>
</evidence>
<dbReference type="OrthoDB" id="1937726at2759"/>
<keyword evidence="5" id="KW-0539">Nucleus</keyword>
<evidence type="ECO:0000256" key="4">
    <source>
        <dbReference type="ARBA" id="ARBA00022833"/>
    </source>
</evidence>
<evidence type="ECO:0000256" key="2">
    <source>
        <dbReference type="ARBA" id="ARBA00022723"/>
    </source>
</evidence>
<sequence length="205" mass="22750">MAVTGYYLDQEFRLTPLLLGLTKIEGDHSGSYLAKSFLNVLNQSNLDDCVNCITTNNVSSNARMAHEIKINTITLSEATNSIGCMAHVLHLVVHEGLKALSNGSIATSEKENEIATPMAIANLVDIPNGFNLRYDSIISHVARLASYLRQSPQWHKKFATTLKLVYDGSNCPSVTMLLLHVCTQWNSAYDMLQRALLLKDSYNQF</sequence>
<keyword evidence="7" id="KW-1185">Reference proteome</keyword>
<dbReference type="Proteomes" id="UP000765509">
    <property type="component" value="Unassembled WGS sequence"/>
</dbReference>
<proteinExistence type="predicted"/>
<accession>A0A9Q3EU52</accession>
<name>A0A9Q3EU52_9BASI</name>
<comment type="caution">
    <text evidence="6">The sequence shown here is derived from an EMBL/GenBank/DDBJ whole genome shotgun (WGS) entry which is preliminary data.</text>
</comment>
<dbReference type="InterPro" id="IPR012337">
    <property type="entry name" value="RNaseH-like_sf"/>
</dbReference>
<evidence type="ECO:0000256" key="5">
    <source>
        <dbReference type="ARBA" id="ARBA00023242"/>
    </source>
</evidence>
<evidence type="ECO:0000256" key="3">
    <source>
        <dbReference type="ARBA" id="ARBA00022771"/>
    </source>
</evidence>
<dbReference type="InterPro" id="IPR052035">
    <property type="entry name" value="ZnF_BED_domain_contain"/>
</dbReference>
<protein>
    <submittedName>
        <fullName evidence="6">Uncharacterized protein</fullName>
    </submittedName>
</protein>
<reference evidence="6" key="1">
    <citation type="submission" date="2021-03" db="EMBL/GenBank/DDBJ databases">
        <title>Draft genome sequence of rust myrtle Austropuccinia psidii MF-1, a brazilian biotype.</title>
        <authorList>
            <person name="Quecine M.C."/>
            <person name="Pachon D.M.R."/>
            <person name="Bonatelli M.L."/>
            <person name="Correr F.H."/>
            <person name="Franceschini L.M."/>
            <person name="Leite T.F."/>
            <person name="Margarido G.R.A."/>
            <person name="Almeida C.A."/>
            <person name="Ferrarezi J.A."/>
            <person name="Labate C.A."/>
        </authorList>
    </citation>
    <scope>NUCLEOTIDE SEQUENCE</scope>
    <source>
        <strain evidence="6">MF-1</strain>
    </source>
</reference>
<dbReference type="EMBL" id="AVOT02035263">
    <property type="protein sequence ID" value="MBW0529560.1"/>
    <property type="molecule type" value="Genomic_DNA"/>
</dbReference>
<keyword evidence="4" id="KW-0862">Zinc</keyword>
<evidence type="ECO:0000256" key="1">
    <source>
        <dbReference type="ARBA" id="ARBA00004123"/>
    </source>
</evidence>
<dbReference type="PANTHER" id="PTHR46481">
    <property type="entry name" value="ZINC FINGER BED DOMAIN-CONTAINING PROTEIN 4"/>
    <property type="match status" value="1"/>
</dbReference>
<dbReference type="SUPFAM" id="SSF53098">
    <property type="entry name" value="Ribonuclease H-like"/>
    <property type="match status" value="1"/>
</dbReference>
<evidence type="ECO:0000313" key="7">
    <source>
        <dbReference type="Proteomes" id="UP000765509"/>
    </source>
</evidence>
<gene>
    <name evidence="6" type="ORF">O181_069275</name>
</gene>
<dbReference type="PANTHER" id="PTHR46481:SF10">
    <property type="entry name" value="ZINC FINGER BED DOMAIN-CONTAINING PROTEIN 39"/>
    <property type="match status" value="1"/>
</dbReference>
<comment type="subcellular location">
    <subcellularLocation>
        <location evidence="1">Nucleus</location>
    </subcellularLocation>
</comment>
<organism evidence="6 7">
    <name type="scientific">Austropuccinia psidii MF-1</name>
    <dbReference type="NCBI Taxonomy" id="1389203"/>
    <lineage>
        <taxon>Eukaryota</taxon>
        <taxon>Fungi</taxon>
        <taxon>Dikarya</taxon>
        <taxon>Basidiomycota</taxon>
        <taxon>Pucciniomycotina</taxon>
        <taxon>Pucciniomycetes</taxon>
        <taxon>Pucciniales</taxon>
        <taxon>Sphaerophragmiaceae</taxon>
        <taxon>Austropuccinia</taxon>
    </lineage>
</organism>
<keyword evidence="3" id="KW-0863">Zinc-finger</keyword>
<dbReference type="AlphaFoldDB" id="A0A9Q3EU52"/>
<dbReference type="GO" id="GO:0005634">
    <property type="term" value="C:nucleus"/>
    <property type="evidence" value="ECO:0007669"/>
    <property type="project" value="UniProtKB-SubCell"/>
</dbReference>